<dbReference type="InterPro" id="IPR050447">
    <property type="entry name" value="Erg6_SMT_methyltransf"/>
</dbReference>
<dbReference type="EMBL" id="AVPJ01000010">
    <property type="protein sequence ID" value="KGN31728.1"/>
    <property type="molecule type" value="Genomic_DNA"/>
</dbReference>
<proteinExistence type="predicted"/>
<keyword evidence="3" id="KW-1185">Reference proteome</keyword>
<accession>A0A0A0J3H9</accession>
<dbReference type="CDD" id="cd02440">
    <property type="entry name" value="AdoMet_MTases"/>
    <property type="match status" value="1"/>
</dbReference>
<dbReference type="RefSeq" id="WP_035917000.1">
    <property type="nucleotide sequence ID" value="NZ_AVPJ01000010.1"/>
</dbReference>
<dbReference type="PANTHER" id="PTHR44068:SF11">
    <property type="entry name" value="GERANYL DIPHOSPHATE 2-C-METHYLTRANSFERASE"/>
    <property type="match status" value="1"/>
</dbReference>
<dbReference type="STRING" id="1385520.N802_03040"/>
<comment type="caution">
    <text evidence="2">The sequence shown here is derived from an EMBL/GenBank/DDBJ whole genome shotgun (WGS) entry which is preliminary data.</text>
</comment>
<gene>
    <name evidence="2" type="ORF">N802_03040</name>
</gene>
<dbReference type="InterPro" id="IPR025714">
    <property type="entry name" value="Methyltranfer_dom"/>
</dbReference>
<reference evidence="2 3" key="1">
    <citation type="submission" date="2013-08" db="EMBL/GenBank/DDBJ databases">
        <title>The genome sequence of Knoellia sinensis.</title>
        <authorList>
            <person name="Zhu W."/>
            <person name="Wang G."/>
        </authorList>
    </citation>
    <scope>NUCLEOTIDE SEQUENCE [LARGE SCALE GENOMIC DNA]</scope>
    <source>
        <strain evidence="2 3">KCTC 19936</strain>
    </source>
</reference>
<dbReference type="InterPro" id="IPR029063">
    <property type="entry name" value="SAM-dependent_MTases_sf"/>
</dbReference>
<name>A0A0A0J3H9_9MICO</name>
<dbReference type="eggNOG" id="COG2226">
    <property type="taxonomic scope" value="Bacteria"/>
</dbReference>
<feature type="domain" description="Methyltransferase" evidence="1">
    <location>
        <begin position="18"/>
        <end position="121"/>
    </location>
</feature>
<evidence type="ECO:0000313" key="3">
    <source>
        <dbReference type="Proteomes" id="UP000030002"/>
    </source>
</evidence>
<dbReference type="Gene3D" id="3.40.50.150">
    <property type="entry name" value="Vaccinia Virus protein VP39"/>
    <property type="match status" value="1"/>
</dbReference>
<sequence>MTASEVLELAAGAGVVAGSSVLDLCCGIAGPGLLVARESGCDYLGVDENPRSIEVARARAAELGDAVGGAVEFLVAAVPPLPPGSFDVVLLIETLLAFPDKGALLGAIARALPVGGRLALTVEAGDPLTEGERGAMPGGGTVWLQPLPDLERDLSEAGLEVTWREETTPAHLAVVDRLAVAYERNVGELAEAVGDAEAEDLVVSHRLWGDWLRSGRVRKHGVVAERVR</sequence>
<dbReference type="Proteomes" id="UP000030002">
    <property type="component" value="Unassembled WGS sequence"/>
</dbReference>
<protein>
    <recommendedName>
        <fullName evidence="1">Methyltransferase domain-containing protein</fullName>
    </recommendedName>
</protein>
<dbReference type="Pfam" id="PF13847">
    <property type="entry name" value="Methyltransf_31"/>
    <property type="match status" value="1"/>
</dbReference>
<dbReference type="AlphaFoldDB" id="A0A0A0J3H9"/>
<evidence type="ECO:0000313" key="2">
    <source>
        <dbReference type="EMBL" id="KGN31728.1"/>
    </source>
</evidence>
<dbReference type="SUPFAM" id="SSF53335">
    <property type="entry name" value="S-adenosyl-L-methionine-dependent methyltransferases"/>
    <property type="match status" value="1"/>
</dbReference>
<dbReference type="PANTHER" id="PTHR44068">
    <property type="entry name" value="ZGC:194242"/>
    <property type="match status" value="1"/>
</dbReference>
<evidence type="ECO:0000259" key="1">
    <source>
        <dbReference type="Pfam" id="PF13847"/>
    </source>
</evidence>
<organism evidence="2 3">
    <name type="scientific">Knoellia sinensis KCTC 19936</name>
    <dbReference type="NCBI Taxonomy" id="1385520"/>
    <lineage>
        <taxon>Bacteria</taxon>
        <taxon>Bacillati</taxon>
        <taxon>Actinomycetota</taxon>
        <taxon>Actinomycetes</taxon>
        <taxon>Micrococcales</taxon>
        <taxon>Intrasporangiaceae</taxon>
        <taxon>Knoellia</taxon>
    </lineage>
</organism>